<accession>A0A1D1VYN2</accession>
<dbReference type="Proteomes" id="UP000186922">
    <property type="component" value="Unassembled WGS sequence"/>
</dbReference>
<evidence type="ECO:0000313" key="3">
    <source>
        <dbReference type="EMBL" id="GAV06520.1"/>
    </source>
</evidence>
<feature type="compositionally biased region" description="Polar residues" evidence="1">
    <location>
        <begin position="24"/>
        <end position="34"/>
    </location>
</feature>
<feature type="region of interest" description="Disordered" evidence="1">
    <location>
        <begin position="14"/>
        <end position="34"/>
    </location>
</feature>
<proteinExistence type="predicted"/>
<evidence type="ECO:0000256" key="1">
    <source>
        <dbReference type="SAM" id="MobiDB-lite"/>
    </source>
</evidence>
<keyword evidence="2" id="KW-1133">Transmembrane helix</keyword>
<dbReference type="EMBL" id="BDGG01000013">
    <property type="protein sequence ID" value="GAV06520.1"/>
    <property type="molecule type" value="Genomic_DNA"/>
</dbReference>
<keyword evidence="2" id="KW-0472">Membrane</keyword>
<evidence type="ECO:0000256" key="2">
    <source>
        <dbReference type="SAM" id="Phobius"/>
    </source>
</evidence>
<reference evidence="3 4" key="1">
    <citation type="journal article" date="2016" name="Nat. Commun.">
        <title>Extremotolerant tardigrade genome and improved radiotolerance of human cultured cells by tardigrade-unique protein.</title>
        <authorList>
            <person name="Hashimoto T."/>
            <person name="Horikawa D.D."/>
            <person name="Saito Y."/>
            <person name="Kuwahara H."/>
            <person name="Kozuka-Hata H."/>
            <person name="Shin-I T."/>
            <person name="Minakuchi Y."/>
            <person name="Ohishi K."/>
            <person name="Motoyama A."/>
            <person name="Aizu T."/>
            <person name="Enomoto A."/>
            <person name="Kondo K."/>
            <person name="Tanaka S."/>
            <person name="Hara Y."/>
            <person name="Koshikawa S."/>
            <person name="Sagara H."/>
            <person name="Miura T."/>
            <person name="Yokobori S."/>
            <person name="Miyagawa K."/>
            <person name="Suzuki Y."/>
            <person name="Kubo T."/>
            <person name="Oyama M."/>
            <person name="Kohara Y."/>
            <person name="Fujiyama A."/>
            <person name="Arakawa K."/>
            <person name="Katayama T."/>
            <person name="Toyoda A."/>
            <person name="Kunieda T."/>
        </authorList>
    </citation>
    <scope>NUCLEOTIDE SEQUENCE [LARGE SCALE GENOMIC DNA]</scope>
    <source>
        <strain evidence="3 4">YOKOZUNA-1</strain>
    </source>
</reference>
<keyword evidence="4" id="KW-1185">Reference proteome</keyword>
<evidence type="ECO:0000313" key="4">
    <source>
        <dbReference type="Proteomes" id="UP000186922"/>
    </source>
</evidence>
<gene>
    <name evidence="3" type="primary">RvY_16492-1</name>
    <name evidence="3" type="synonym">RvY_16492.1</name>
    <name evidence="3" type="ORF">RvY_16492</name>
</gene>
<comment type="caution">
    <text evidence="3">The sequence shown here is derived from an EMBL/GenBank/DDBJ whole genome shotgun (WGS) entry which is preliminary data.</text>
</comment>
<name>A0A1D1VYN2_RAMVA</name>
<sequence length="106" mass="11532">MDQAASSLAFRLVRSTHSQKKQANESGQDNSTTPSLATTLVFSVQPEAQVETETKDSRYARIGLTECMKYIFATMSISCLSLVLLLGWACLSSVIADDPSGMPQRI</sequence>
<dbReference type="AlphaFoldDB" id="A0A1D1VYN2"/>
<feature type="transmembrane region" description="Helical" evidence="2">
    <location>
        <begin position="70"/>
        <end position="96"/>
    </location>
</feature>
<keyword evidence="2" id="KW-0812">Transmembrane</keyword>
<organism evidence="3 4">
    <name type="scientific">Ramazzottius varieornatus</name>
    <name type="common">Water bear</name>
    <name type="synonym">Tardigrade</name>
    <dbReference type="NCBI Taxonomy" id="947166"/>
    <lineage>
        <taxon>Eukaryota</taxon>
        <taxon>Metazoa</taxon>
        <taxon>Ecdysozoa</taxon>
        <taxon>Tardigrada</taxon>
        <taxon>Eutardigrada</taxon>
        <taxon>Parachela</taxon>
        <taxon>Hypsibioidea</taxon>
        <taxon>Ramazzottiidae</taxon>
        <taxon>Ramazzottius</taxon>
    </lineage>
</organism>
<protein>
    <submittedName>
        <fullName evidence="3">Uncharacterized protein</fullName>
    </submittedName>
</protein>